<reference evidence="2" key="1">
    <citation type="journal article" date="2021" name="PeerJ">
        <title>Extensive microbial diversity within the chicken gut microbiome revealed by metagenomics and culture.</title>
        <authorList>
            <person name="Gilroy R."/>
            <person name="Ravi A."/>
            <person name="Getino M."/>
            <person name="Pursley I."/>
            <person name="Horton D.L."/>
            <person name="Alikhan N.F."/>
            <person name="Baker D."/>
            <person name="Gharbi K."/>
            <person name="Hall N."/>
            <person name="Watson M."/>
            <person name="Adriaenssens E.M."/>
            <person name="Foster-Nyarko E."/>
            <person name="Jarju S."/>
            <person name="Secka A."/>
            <person name="Antonio M."/>
            <person name="Oren A."/>
            <person name="Chaudhuri R.R."/>
            <person name="La Ragione R."/>
            <person name="Hildebrand F."/>
            <person name="Pallen M.J."/>
        </authorList>
    </citation>
    <scope>NUCLEOTIDE SEQUENCE</scope>
    <source>
        <strain evidence="2">876</strain>
    </source>
</reference>
<evidence type="ECO:0000313" key="2">
    <source>
        <dbReference type="EMBL" id="MBU3829968.1"/>
    </source>
</evidence>
<dbReference type="AlphaFoldDB" id="A0A9E2NV51"/>
<protein>
    <submittedName>
        <fullName evidence="2">Uncharacterized protein</fullName>
    </submittedName>
</protein>
<keyword evidence="1" id="KW-1133">Transmembrane helix</keyword>
<feature type="transmembrane region" description="Helical" evidence="1">
    <location>
        <begin position="76"/>
        <end position="98"/>
    </location>
</feature>
<dbReference type="PROSITE" id="PS51257">
    <property type="entry name" value="PROKAR_LIPOPROTEIN"/>
    <property type="match status" value="1"/>
</dbReference>
<comment type="caution">
    <text evidence="2">The sequence shown here is derived from an EMBL/GenBank/DDBJ whole genome shotgun (WGS) entry which is preliminary data.</text>
</comment>
<feature type="transmembrane region" description="Helical" evidence="1">
    <location>
        <begin position="241"/>
        <end position="263"/>
    </location>
</feature>
<keyword evidence="1" id="KW-0472">Membrane</keyword>
<gene>
    <name evidence="2" type="ORF">H9843_03615</name>
</gene>
<feature type="transmembrane region" description="Helical" evidence="1">
    <location>
        <begin position="110"/>
        <end position="135"/>
    </location>
</feature>
<feature type="transmembrane region" description="Helical" evidence="1">
    <location>
        <begin position="147"/>
        <end position="170"/>
    </location>
</feature>
<feature type="transmembrane region" description="Helical" evidence="1">
    <location>
        <begin position="7"/>
        <end position="27"/>
    </location>
</feature>
<feature type="transmembrane region" description="Helical" evidence="1">
    <location>
        <begin position="47"/>
        <end position="64"/>
    </location>
</feature>
<dbReference type="EMBL" id="JAHLFK010000031">
    <property type="protein sequence ID" value="MBU3829968.1"/>
    <property type="molecule type" value="Genomic_DNA"/>
</dbReference>
<proteinExistence type="predicted"/>
<name>A0A9E2NV51_9LACO</name>
<sequence length="305" mass="33963">MKRLMEWRPLIIGPLLPLMWMSCWLTYVTIAKGMAIKFVEPAELQESLLLISGVVVVINVYNLVLIYHETTLIKTIYFYSILAILLALTIICSLVLAWSDPVRIMTPERLSGWVVIFVLLTAIQGLLGNYFALVTRHQVAIESPRSSLVLASVCLTLTSLIAIPALTNGISCRQGWIALLTIFLIANTALGFINTNCLFKPLAVQQSVTYKLLVGINLASFFISILTGLDTVTVRWISPHFDLLAVCMLTALTVYGISTAIIAGMQRYDNDYRYGHVNGRERLWVVVGAVLFMALLLIECYMLSV</sequence>
<organism evidence="2 3">
    <name type="scientific">Candidatus Limosilactobacillus merdavium</name>
    <dbReference type="NCBI Taxonomy" id="2838651"/>
    <lineage>
        <taxon>Bacteria</taxon>
        <taxon>Bacillati</taxon>
        <taxon>Bacillota</taxon>
        <taxon>Bacilli</taxon>
        <taxon>Lactobacillales</taxon>
        <taxon>Lactobacillaceae</taxon>
        <taxon>Limosilactobacillus</taxon>
    </lineage>
</organism>
<keyword evidence="1" id="KW-0812">Transmembrane</keyword>
<evidence type="ECO:0000256" key="1">
    <source>
        <dbReference type="SAM" id="Phobius"/>
    </source>
</evidence>
<dbReference type="Proteomes" id="UP000824180">
    <property type="component" value="Unassembled WGS sequence"/>
</dbReference>
<reference evidence="2" key="2">
    <citation type="submission" date="2021-04" db="EMBL/GenBank/DDBJ databases">
        <authorList>
            <person name="Gilroy R."/>
        </authorList>
    </citation>
    <scope>NUCLEOTIDE SEQUENCE</scope>
    <source>
        <strain evidence="2">876</strain>
    </source>
</reference>
<accession>A0A9E2NV51</accession>
<feature type="transmembrane region" description="Helical" evidence="1">
    <location>
        <begin position="283"/>
        <end position="304"/>
    </location>
</feature>
<evidence type="ECO:0000313" key="3">
    <source>
        <dbReference type="Proteomes" id="UP000824180"/>
    </source>
</evidence>
<feature type="transmembrane region" description="Helical" evidence="1">
    <location>
        <begin position="176"/>
        <end position="198"/>
    </location>
</feature>
<feature type="transmembrane region" description="Helical" evidence="1">
    <location>
        <begin position="210"/>
        <end position="229"/>
    </location>
</feature>